<dbReference type="PANTHER" id="PTHR11647">
    <property type="entry name" value="HYDRANTOINASE/DIHYDROPYRIMIDINASE FAMILY MEMBER"/>
    <property type="match status" value="1"/>
</dbReference>
<dbReference type="FunFam" id="3.20.20.140:FF:000001">
    <property type="entry name" value="Dihydropyrimidinase like 3"/>
    <property type="match status" value="1"/>
</dbReference>
<dbReference type="Pfam" id="PF01979">
    <property type="entry name" value="Amidohydro_1"/>
    <property type="match status" value="1"/>
</dbReference>
<feature type="region of interest" description="Disordered" evidence="10">
    <location>
        <begin position="491"/>
        <end position="514"/>
    </location>
</feature>
<evidence type="ECO:0000256" key="5">
    <source>
        <dbReference type="ARBA" id="ARBA00022801"/>
    </source>
</evidence>
<dbReference type="CDD" id="cd01314">
    <property type="entry name" value="D-HYD"/>
    <property type="match status" value="1"/>
</dbReference>
<name>A0AAE0LKN5_9CHLO</name>
<gene>
    <name evidence="13" type="ORF">CYMTET_4272</name>
</gene>
<proteinExistence type="inferred from homology"/>
<feature type="compositionally biased region" description="Pro residues" evidence="10">
    <location>
        <begin position="492"/>
        <end position="501"/>
    </location>
</feature>
<comment type="caution">
    <text evidence="13">The sequence shown here is derived from an EMBL/GenBank/DDBJ whole genome shotgun (WGS) entry which is preliminary data.</text>
</comment>
<dbReference type="InterPro" id="IPR011059">
    <property type="entry name" value="Metal-dep_hydrolase_composite"/>
</dbReference>
<dbReference type="GO" id="GO:0046872">
    <property type="term" value="F:metal ion binding"/>
    <property type="evidence" value="ECO:0007669"/>
    <property type="project" value="UniProtKB-KW"/>
</dbReference>
<dbReference type="GO" id="GO:0005829">
    <property type="term" value="C:cytosol"/>
    <property type="evidence" value="ECO:0007669"/>
    <property type="project" value="TreeGrafter"/>
</dbReference>
<dbReference type="Gene3D" id="3.20.20.140">
    <property type="entry name" value="Metal-dependent hydrolases"/>
    <property type="match status" value="1"/>
</dbReference>
<evidence type="ECO:0000256" key="9">
    <source>
        <dbReference type="PIRSR" id="PIRSR611778-50"/>
    </source>
</evidence>
<dbReference type="InterPro" id="IPR011778">
    <property type="entry name" value="Hydantoinase/dihydroPyrase"/>
</dbReference>
<dbReference type="SUPFAM" id="SSF51556">
    <property type="entry name" value="Metallo-dependent hydrolases"/>
    <property type="match status" value="1"/>
</dbReference>
<dbReference type="SUPFAM" id="SSF51338">
    <property type="entry name" value="Composite domain of metallo-dependent hydrolases"/>
    <property type="match status" value="1"/>
</dbReference>
<feature type="signal peptide" evidence="11">
    <location>
        <begin position="1"/>
        <end position="18"/>
    </location>
</feature>
<evidence type="ECO:0000256" key="6">
    <source>
        <dbReference type="ARBA" id="ARBA00022833"/>
    </source>
</evidence>
<feature type="chain" id="PRO_5042189196" description="dihydropyrimidinase" evidence="11">
    <location>
        <begin position="19"/>
        <end position="514"/>
    </location>
</feature>
<dbReference type="GO" id="GO:0006208">
    <property type="term" value="P:pyrimidine nucleobase catabolic process"/>
    <property type="evidence" value="ECO:0007669"/>
    <property type="project" value="TreeGrafter"/>
</dbReference>
<feature type="domain" description="Amidohydrolase-related" evidence="12">
    <location>
        <begin position="70"/>
        <end position="458"/>
    </location>
</feature>
<keyword evidence="14" id="KW-1185">Reference proteome</keyword>
<dbReference type="PANTHER" id="PTHR11647:SF1">
    <property type="entry name" value="COLLAPSIN RESPONSE MEDIATOR PROTEIN"/>
    <property type="match status" value="1"/>
</dbReference>
<dbReference type="Gene3D" id="2.30.40.10">
    <property type="entry name" value="Urease, subunit C, domain 1"/>
    <property type="match status" value="1"/>
</dbReference>
<organism evidence="13 14">
    <name type="scientific">Cymbomonas tetramitiformis</name>
    <dbReference type="NCBI Taxonomy" id="36881"/>
    <lineage>
        <taxon>Eukaryota</taxon>
        <taxon>Viridiplantae</taxon>
        <taxon>Chlorophyta</taxon>
        <taxon>Pyramimonadophyceae</taxon>
        <taxon>Pyramimonadales</taxon>
        <taxon>Pyramimonadaceae</taxon>
        <taxon>Cymbomonas</taxon>
    </lineage>
</organism>
<dbReference type="AlphaFoldDB" id="A0AAE0LKN5"/>
<keyword evidence="6" id="KW-0862">Zinc</keyword>
<evidence type="ECO:0000259" key="12">
    <source>
        <dbReference type="Pfam" id="PF01979"/>
    </source>
</evidence>
<evidence type="ECO:0000313" key="13">
    <source>
        <dbReference type="EMBL" id="KAK3288244.1"/>
    </source>
</evidence>
<accession>A0AAE0LKN5</accession>
<dbReference type="InterPro" id="IPR050378">
    <property type="entry name" value="Metallo-dep_Hydrolases_sf"/>
</dbReference>
<evidence type="ECO:0000256" key="1">
    <source>
        <dbReference type="ARBA" id="ARBA00001947"/>
    </source>
</evidence>
<evidence type="ECO:0000313" key="14">
    <source>
        <dbReference type="Proteomes" id="UP001190700"/>
    </source>
</evidence>
<keyword evidence="11" id="KW-0732">Signal</keyword>
<comment type="similarity">
    <text evidence="2">Belongs to the metallo-dependent hydrolases superfamily. Hydantoinase/dihydropyrimidinase family.</text>
</comment>
<sequence length="514" mass="55678">MKIFSAILLLCCVHALSAAPILILNGTVVTSEGSHPGWDVLIEDGKIAMVGPKVEPIPRDARIIDASGKYVMPGGIDPHTHLEMPFMGQEACDDFKSGQEAALAGGTTMHIDFALPVNGDLAAGFELYKKKSAKSVMDFGFHMAVTAWNDQVAEDMSTLAKLGINSFKFFLAYKGALMVTDEEFQQGLQQCKKIGAVAMVHAENGDAVANGQKAMIEKGIVGPEGHALSRPAVLEGEATGRAIKLAKYVNTPLYVVHVMSIDAMEEVAKARREGQRVIGEAVASGITQDESKMWDPDFKIAAQFVMSPPIRSKEHQGALIHGLVDESLTIIATDHAVFNSTQKAKGKPPQADFRTLPNGVNGIEERMHVTWDVLVNSGRISPSAYVSITSAEAAKVFNIFPQKGHIAPGSDADVIIFDPTVEHTISATTHHSRMDTNIYEGYTMKGKVVTTISQGNIVWENEKLNTVEGAGRYIKMEPFGYLFDELDKLEPAPKPYGPTPVPRDYGSSENKDEL</sequence>
<evidence type="ECO:0000256" key="10">
    <source>
        <dbReference type="SAM" id="MobiDB-lite"/>
    </source>
</evidence>
<evidence type="ECO:0000256" key="11">
    <source>
        <dbReference type="SAM" id="SignalP"/>
    </source>
</evidence>
<evidence type="ECO:0000256" key="2">
    <source>
        <dbReference type="ARBA" id="ARBA00008829"/>
    </source>
</evidence>
<evidence type="ECO:0000256" key="8">
    <source>
        <dbReference type="ARBA" id="ARBA00039113"/>
    </source>
</evidence>
<dbReference type="EC" id="3.5.2.2" evidence="8"/>
<dbReference type="NCBIfam" id="TIGR02033">
    <property type="entry name" value="D-hydantoinase"/>
    <property type="match status" value="1"/>
</dbReference>
<dbReference type="EMBL" id="LGRX02000541">
    <property type="protein sequence ID" value="KAK3288244.1"/>
    <property type="molecule type" value="Genomic_DNA"/>
</dbReference>
<dbReference type="Proteomes" id="UP001190700">
    <property type="component" value="Unassembled WGS sequence"/>
</dbReference>
<keyword evidence="4" id="KW-0479">Metal-binding</keyword>
<evidence type="ECO:0000256" key="7">
    <source>
        <dbReference type="ARBA" id="ARBA00036696"/>
    </source>
</evidence>
<comment type="PTM">
    <text evidence="9">Carbamylation allows a single lysine to coordinate two divalent metal cations.</text>
</comment>
<comment type="subunit">
    <text evidence="3">Homotetramer.</text>
</comment>
<feature type="modified residue" description="N6-carboxylysine" evidence="9">
    <location>
        <position position="168"/>
    </location>
</feature>
<protein>
    <recommendedName>
        <fullName evidence="8">dihydropyrimidinase</fullName>
        <ecNumber evidence="8">3.5.2.2</ecNumber>
    </recommendedName>
</protein>
<evidence type="ECO:0000256" key="4">
    <source>
        <dbReference type="ARBA" id="ARBA00022723"/>
    </source>
</evidence>
<comment type="cofactor">
    <cofactor evidence="1">
        <name>Zn(2+)</name>
        <dbReference type="ChEBI" id="CHEBI:29105"/>
    </cofactor>
</comment>
<dbReference type="GO" id="GO:0004157">
    <property type="term" value="F:dihydropyrimidinase activity"/>
    <property type="evidence" value="ECO:0007669"/>
    <property type="project" value="UniProtKB-EC"/>
</dbReference>
<reference evidence="13 14" key="1">
    <citation type="journal article" date="2015" name="Genome Biol. Evol.">
        <title>Comparative Genomics of a Bacterivorous Green Alga Reveals Evolutionary Causalities and Consequences of Phago-Mixotrophic Mode of Nutrition.</title>
        <authorList>
            <person name="Burns J.A."/>
            <person name="Paasch A."/>
            <person name="Narechania A."/>
            <person name="Kim E."/>
        </authorList>
    </citation>
    <scope>NUCLEOTIDE SEQUENCE [LARGE SCALE GENOMIC DNA]</scope>
    <source>
        <strain evidence="13 14">PLY_AMNH</strain>
    </source>
</reference>
<dbReference type="InterPro" id="IPR006680">
    <property type="entry name" value="Amidohydro-rel"/>
</dbReference>
<keyword evidence="5" id="KW-0378">Hydrolase</keyword>
<evidence type="ECO:0000256" key="3">
    <source>
        <dbReference type="ARBA" id="ARBA00011881"/>
    </source>
</evidence>
<dbReference type="InterPro" id="IPR032466">
    <property type="entry name" value="Metal_Hydrolase"/>
</dbReference>
<comment type="catalytic activity">
    <reaction evidence="7">
        <text>5,6-dihydrouracil + H2O = 3-(carbamoylamino)propanoate + H(+)</text>
        <dbReference type="Rhea" id="RHEA:16121"/>
        <dbReference type="ChEBI" id="CHEBI:11892"/>
        <dbReference type="ChEBI" id="CHEBI:15377"/>
        <dbReference type="ChEBI" id="CHEBI:15378"/>
        <dbReference type="ChEBI" id="CHEBI:15901"/>
        <dbReference type="EC" id="3.5.2.2"/>
    </reaction>
</comment>